<proteinExistence type="predicted"/>
<sequence>MKTLDELNVQHDIVILEHEFTSCSFTLKKEIFIVIDSRLSRSEKLEDIARLLNKI</sequence>
<evidence type="ECO:0000313" key="1">
    <source>
        <dbReference type="EMBL" id="AEO07306.1"/>
    </source>
</evidence>
<dbReference type="AlphaFoldDB" id="A0A0H3GMR3"/>
<protein>
    <submittedName>
        <fullName evidence="1">Uncharacterized protein</fullName>
    </submittedName>
</protein>
<dbReference type="HOGENOM" id="CLU_3026825_0_0_9"/>
<reference evidence="2" key="1">
    <citation type="submission" date="2010-04" db="EMBL/GenBank/DDBJ databases">
        <title>The genome sequence of Listeria monocytogenes strain 10403S.</title>
        <authorList>
            <consortium name="The Broad Institute Genome Sequencing Platform"/>
            <consortium name="The Broad Institute Genome Sequencing Center for Infectious Disease."/>
            <person name="Borowsky M."/>
            <person name="Borodovsky M."/>
            <person name="Young S.K."/>
            <person name="Zeng Q."/>
            <person name="Koehrsen M."/>
            <person name="Fitzgerald M."/>
            <person name="Wiedmann M."/>
            <person name="Swaminathan B."/>
            <person name="Lauer P."/>
            <person name="Portnoy D."/>
            <person name="Cossart P."/>
            <person name="Buchrieser C."/>
            <person name="Higgins D."/>
            <person name="Abouelleil A."/>
            <person name="Alvarado L."/>
            <person name="Arachchi H.M."/>
            <person name="Berlin A."/>
            <person name="Borenstein D."/>
            <person name="Brown A."/>
            <person name="Chapman S.B."/>
            <person name="Chen Z."/>
            <person name="Dunbar C.D."/>
            <person name="Engels R."/>
            <person name="Freedman E."/>
            <person name="Gearin G."/>
            <person name="Gellesch M."/>
            <person name="Goldberg J."/>
            <person name="Griggs A."/>
            <person name="Gujja S."/>
            <person name="Heilman E."/>
            <person name="Heiman D."/>
            <person name="Howarth C."/>
            <person name="Jen D."/>
            <person name="Larson L."/>
            <person name="Lui A."/>
            <person name="MacDonald J."/>
            <person name="Mehta T."/>
            <person name="Montmayeur A."/>
            <person name="Neiman D."/>
            <person name="Park D."/>
            <person name="Pearson M."/>
            <person name="Priest M."/>
            <person name="Richards J."/>
            <person name="Roberts A."/>
            <person name="Saif S."/>
            <person name="Shea T."/>
            <person name="Shenoy N."/>
            <person name="Sisk P."/>
            <person name="Stolte C."/>
            <person name="Sykes S."/>
            <person name="Walk T."/>
            <person name="White J."/>
            <person name="Yandava C."/>
            <person name="Haas B."/>
            <person name="Nusbaum C."/>
            <person name="Birren B."/>
        </authorList>
    </citation>
    <scope>NUCLEOTIDE SEQUENCE [LARGE SCALE GENOMIC DNA]</scope>
    <source>
        <strain evidence="2">10403S</strain>
    </source>
</reference>
<dbReference type="KEGG" id="lmt:LMRG_02918"/>
<name>A0A0H3GMR3_LISM4</name>
<organism evidence="1 2">
    <name type="scientific">Listeria monocytogenes serotype 1/2a (strain 10403S)</name>
    <dbReference type="NCBI Taxonomy" id="393133"/>
    <lineage>
        <taxon>Bacteria</taxon>
        <taxon>Bacillati</taxon>
        <taxon>Bacillota</taxon>
        <taxon>Bacilli</taxon>
        <taxon>Bacillales</taxon>
        <taxon>Listeriaceae</taxon>
        <taxon>Listeria</taxon>
    </lineage>
</organism>
<dbReference type="EMBL" id="CP002002">
    <property type="protein sequence ID" value="AEO07306.1"/>
    <property type="molecule type" value="Genomic_DNA"/>
</dbReference>
<accession>A0A0H3GMR3</accession>
<dbReference type="Proteomes" id="UP000001288">
    <property type="component" value="Chromosome"/>
</dbReference>
<evidence type="ECO:0000313" key="2">
    <source>
        <dbReference type="Proteomes" id="UP000001288"/>
    </source>
</evidence>
<dbReference type="RefSeq" id="WP_014601103.1">
    <property type="nucleotide sequence ID" value="NC_017544.1"/>
</dbReference>
<gene>
    <name evidence="1" type="ordered locus">LMRG_02918</name>
</gene>